<feature type="chain" id="PRO_5031505291" evidence="1">
    <location>
        <begin position="20"/>
        <end position="101"/>
    </location>
</feature>
<evidence type="ECO:0000313" key="2">
    <source>
        <dbReference type="EMBL" id="CAE0460263.1"/>
    </source>
</evidence>
<sequence length="101" mass="11507">MVHFGGLLTYLLLALLNKANNIFVHAAEHKRIYYDRTVDRYATESKKNIVKKNLRTGNCVEKETETGTIELCLNLNNTYAESIHDVWVVKAEGGRISNIIK</sequence>
<protein>
    <submittedName>
        <fullName evidence="2">Uncharacterized protein</fullName>
    </submittedName>
</protein>
<gene>
    <name evidence="2" type="ORF">CDEB00056_LOCUS5104</name>
</gene>
<accession>A0A7S3PYU4</accession>
<name>A0A7S3PYU4_9STRA</name>
<proteinExistence type="predicted"/>
<keyword evidence="1" id="KW-0732">Signal</keyword>
<organism evidence="2">
    <name type="scientific">Chaetoceros debilis</name>
    <dbReference type="NCBI Taxonomy" id="122233"/>
    <lineage>
        <taxon>Eukaryota</taxon>
        <taxon>Sar</taxon>
        <taxon>Stramenopiles</taxon>
        <taxon>Ochrophyta</taxon>
        <taxon>Bacillariophyta</taxon>
        <taxon>Coscinodiscophyceae</taxon>
        <taxon>Chaetocerotophycidae</taxon>
        <taxon>Chaetocerotales</taxon>
        <taxon>Chaetocerotaceae</taxon>
        <taxon>Chaetoceros</taxon>
    </lineage>
</organism>
<reference evidence="2" key="1">
    <citation type="submission" date="2021-01" db="EMBL/GenBank/DDBJ databases">
        <authorList>
            <person name="Corre E."/>
            <person name="Pelletier E."/>
            <person name="Niang G."/>
            <person name="Scheremetjew M."/>
            <person name="Finn R."/>
            <person name="Kale V."/>
            <person name="Holt S."/>
            <person name="Cochrane G."/>
            <person name="Meng A."/>
            <person name="Brown T."/>
            <person name="Cohen L."/>
        </authorList>
    </citation>
    <scope>NUCLEOTIDE SEQUENCE</scope>
    <source>
        <strain evidence="2">MM31A-1</strain>
    </source>
</reference>
<dbReference type="EMBL" id="HBIO01006910">
    <property type="protein sequence ID" value="CAE0460263.1"/>
    <property type="molecule type" value="Transcribed_RNA"/>
</dbReference>
<evidence type="ECO:0000256" key="1">
    <source>
        <dbReference type="SAM" id="SignalP"/>
    </source>
</evidence>
<dbReference type="AlphaFoldDB" id="A0A7S3PYU4"/>
<feature type="signal peptide" evidence="1">
    <location>
        <begin position="1"/>
        <end position="19"/>
    </location>
</feature>